<evidence type="ECO:0000313" key="1">
    <source>
        <dbReference type="EMBL" id="KRX22955.1"/>
    </source>
</evidence>
<dbReference type="OrthoDB" id="10522824at2759"/>
<evidence type="ECO:0000313" key="2">
    <source>
        <dbReference type="Proteomes" id="UP000054630"/>
    </source>
</evidence>
<sequence>MGQKSTLLRVQSFRRLRNPSGSATTSLQTTIKDNPLFIGQLTCCATGNSIATLPVYCRLFWLEKCQITDIYKVLNNIAKQWNIRPVAIAVNNNNKDCMQFVNTLFTGSTNQPMFKNQFTKNENFSSFYTTTTTTITTVQ</sequence>
<reference evidence="1 2" key="1">
    <citation type="submission" date="2015-01" db="EMBL/GenBank/DDBJ databases">
        <title>Evolution of Trichinella species and genotypes.</title>
        <authorList>
            <person name="Korhonen P.K."/>
            <person name="Edoardo P."/>
            <person name="Giuseppe L.R."/>
            <person name="Gasser R.B."/>
        </authorList>
    </citation>
    <scope>NUCLEOTIDE SEQUENCE [LARGE SCALE GENOMIC DNA]</scope>
    <source>
        <strain evidence="1">ISS37</strain>
    </source>
</reference>
<name>A0A0V0S8B9_9BILA</name>
<accession>A0A0V0S8B9</accession>
<dbReference type="Proteomes" id="UP000054630">
    <property type="component" value="Unassembled WGS sequence"/>
</dbReference>
<comment type="caution">
    <text evidence="1">The sequence shown here is derived from an EMBL/GenBank/DDBJ whole genome shotgun (WGS) entry which is preliminary data.</text>
</comment>
<organism evidence="1 2">
    <name type="scientific">Trichinella nelsoni</name>
    <dbReference type="NCBI Taxonomy" id="6336"/>
    <lineage>
        <taxon>Eukaryota</taxon>
        <taxon>Metazoa</taxon>
        <taxon>Ecdysozoa</taxon>
        <taxon>Nematoda</taxon>
        <taxon>Enoplea</taxon>
        <taxon>Dorylaimia</taxon>
        <taxon>Trichinellida</taxon>
        <taxon>Trichinellidae</taxon>
        <taxon>Trichinella</taxon>
    </lineage>
</organism>
<gene>
    <name evidence="1" type="ORF">T07_12411</name>
</gene>
<proteinExistence type="predicted"/>
<dbReference type="AlphaFoldDB" id="A0A0V0S8B9"/>
<protein>
    <submittedName>
        <fullName evidence="1">Uncharacterized protein</fullName>
    </submittedName>
</protein>
<dbReference type="EMBL" id="JYDL01000028">
    <property type="protein sequence ID" value="KRX22955.1"/>
    <property type="molecule type" value="Genomic_DNA"/>
</dbReference>
<keyword evidence="2" id="KW-1185">Reference proteome</keyword>